<accession>A0A7K1LFI7</accession>
<name>A0A7K1LFI7_9MICC</name>
<feature type="transmembrane region" description="Helical" evidence="1">
    <location>
        <begin position="233"/>
        <end position="254"/>
    </location>
</feature>
<dbReference type="AlphaFoldDB" id="A0A7K1LFI7"/>
<dbReference type="GO" id="GO:0005886">
    <property type="term" value="C:plasma membrane"/>
    <property type="evidence" value="ECO:0007669"/>
    <property type="project" value="UniProtKB-SubCell"/>
</dbReference>
<sequence length="339" mass="37115">MLKLALTPRWLGALLLALLMSTGFMLLSKWQLGSADSGQINADPGKEVVKPLRDVADPQDPVLQSEADSMVQASGHYVENSSRLVEGRVNDGTKGYWVVSQFRLDSDAASEGQDYSVPVARGFTTDNDTQALSPEPSGDVTVIGRLVANEAPVTSKDTKTKGALGSAATAQLTNIWDTPLYAGTVAAVSESPAGETSPVDADGHVDKDAGLAEPHDKLSRIHTEQVVDHSVDWLNIFYAIEWVVFALFAIYLWWRMLADSHERMIHPEKYYEILPAGEGNMFYEESTGRYFYYDADDRQYYYFDEPVAEETDEPDGGHASADASVGTAHENQRGDQGGR</sequence>
<comment type="subcellular location">
    <subcellularLocation>
        <location evidence="1">Cell membrane</location>
        <topology evidence="1">Multi-pass membrane protein</topology>
    </subcellularLocation>
</comment>
<evidence type="ECO:0000313" key="3">
    <source>
        <dbReference type="EMBL" id="MUN53843.1"/>
    </source>
</evidence>
<dbReference type="PROSITE" id="PS50895">
    <property type="entry name" value="SURF1"/>
    <property type="match status" value="1"/>
</dbReference>
<comment type="caution">
    <text evidence="3">The sequence shown here is derived from an EMBL/GenBank/DDBJ whole genome shotgun (WGS) entry which is preliminary data.</text>
</comment>
<keyword evidence="1" id="KW-0812">Transmembrane</keyword>
<evidence type="ECO:0000313" key="4">
    <source>
        <dbReference type="Proteomes" id="UP000462152"/>
    </source>
</evidence>
<comment type="similarity">
    <text evidence="1">Belongs to the SURF1 family.</text>
</comment>
<keyword evidence="1" id="KW-1133">Transmembrane helix</keyword>
<comment type="caution">
    <text evidence="1">Lacks conserved residue(s) required for the propagation of feature annotation.</text>
</comment>
<dbReference type="OrthoDB" id="3266379at2"/>
<keyword evidence="4" id="KW-1185">Reference proteome</keyword>
<keyword evidence="1" id="KW-0472">Membrane</keyword>
<organism evidence="3 4">
    <name type="scientific">Rothia koreensis</name>
    <dbReference type="NCBI Taxonomy" id="592378"/>
    <lineage>
        <taxon>Bacteria</taxon>
        <taxon>Bacillati</taxon>
        <taxon>Actinomycetota</taxon>
        <taxon>Actinomycetes</taxon>
        <taxon>Micrococcales</taxon>
        <taxon>Micrococcaceae</taxon>
        <taxon>Rothia</taxon>
    </lineage>
</organism>
<evidence type="ECO:0000256" key="2">
    <source>
        <dbReference type="SAM" id="MobiDB-lite"/>
    </source>
</evidence>
<feature type="region of interest" description="Disordered" evidence="2">
    <location>
        <begin position="304"/>
        <end position="339"/>
    </location>
</feature>
<protein>
    <recommendedName>
        <fullName evidence="1">SURF1-like protein</fullName>
    </recommendedName>
</protein>
<feature type="compositionally biased region" description="Basic and acidic residues" evidence="2">
    <location>
        <begin position="330"/>
        <end position="339"/>
    </location>
</feature>
<proteinExistence type="inferred from homology"/>
<dbReference type="Proteomes" id="UP000462152">
    <property type="component" value="Unassembled WGS sequence"/>
</dbReference>
<dbReference type="InterPro" id="IPR002994">
    <property type="entry name" value="Surf1/Shy1"/>
</dbReference>
<dbReference type="EMBL" id="WOGT01000001">
    <property type="protein sequence ID" value="MUN53843.1"/>
    <property type="molecule type" value="Genomic_DNA"/>
</dbReference>
<dbReference type="RefSeq" id="WP_129313953.1">
    <property type="nucleotide sequence ID" value="NZ_JBFCQO010000002.1"/>
</dbReference>
<keyword evidence="1" id="KW-1003">Cell membrane</keyword>
<dbReference type="Pfam" id="PF02104">
    <property type="entry name" value="SURF1"/>
    <property type="match status" value="1"/>
</dbReference>
<gene>
    <name evidence="3" type="ORF">GMA10_01135</name>
</gene>
<reference evidence="3 4" key="1">
    <citation type="submission" date="2019-12" db="EMBL/GenBank/DDBJ databases">
        <authorList>
            <person name="Li J."/>
            <person name="Shi Y."/>
            <person name="Xu G."/>
            <person name="Xiao D."/>
            <person name="Ran X."/>
        </authorList>
    </citation>
    <scope>NUCLEOTIDE SEQUENCE [LARGE SCALE GENOMIC DNA]</scope>
    <source>
        <strain evidence="3 4">JCM 15915</strain>
    </source>
</reference>
<evidence type="ECO:0000256" key="1">
    <source>
        <dbReference type="RuleBase" id="RU363076"/>
    </source>
</evidence>